<gene>
    <name evidence="1" type="ORF">B1A_04619</name>
</gene>
<accession>T1BW62</accession>
<name>T1BW62_9ZZZZ</name>
<dbReference type="AlphaFoldDB" id="T1BW62"/>
<feature type="non-terminal residue" evidence="1">
    <location>
        <position position="1"/>
    </location>
</feature>
<dbReference type="EMBL" id="AUZX01003360">
    <property type="protein sequence ID" value="EQD74107.1"/>
    <property type="molecule type" value="Genomic_DNA"/>
</dbReference>
<proteinExistence type="predicted"/>
<reference evidence="1" key="2">
    <citation type="journal article" date="2014" name="ISME J.">
        <title>Microbial stratification in low pH oxic and suboxic macroscopic growths along an acid mine drainage.</title>
        <authorList>
            <person name="Mendez-Garcia C."/>
            <person name="Mesa V."/>
            <person name="Sprenger R.R."/>
            <person name="Richter M."/>
            <person name="Diez M.S."/>
            <person name="Solano J."/>
            <person name="Bargiela R."/>
            <person name="Golyshina O.V."/>
            <person name="Manteca A."/>
            <person name="Ramos J.L."/>
            <person name="Gallego J.R."/>
            <person name="Llorente I."/>
            <person name="Martins Dos Santos V.A."/>
            <person name="Jensen O.N."/>
            <person name="Pelaez A.I."/>
            <person name="Sanchez J."/>
            <person name="Ferrer M."/>
        </authorList>
    </citation>
    <scope>NUCLEOTIDE SEQUENCE</scope>
</reference>
<comment type="caution">
    <text evidence="1">The sequence shown here is derived from an EMBL/GenBank/DDBJ whole genome shotgun (WGS) entry which is preliminary data.</text>
</comment>
<reference evidence="1" key="1">
    <citation type="submission" date="2013-08" db="EMBL/GenBank/DDBJ databases">
        <authorList>
            <person name="Mendez C."/>
            <person name="Richter M."/>
            <person name="Ferrer M."/>
            <person name="Sanchez J."/>
        </authorList>
    </citation>
    <scope>NUCLEOTIDE SEQUENCE</scope>
</reference>
<protein>
    <submittedName>
        <fullName evidence="1">Uncharacterized protein</fullName>
    </submittedName>
</protein>
<evidence type="ECO:0000313" key="1">
    <source>
        <dbReference type="EMBL" id="EQD74107.1"/>
    </source>
</evidence>
<organism evidence="1">
    <name type="scientific">mine drainage metagenome</name>
    <dbReference type="NCBI Taxonomy" id="410659"/>
    <lineage>
        <taxon>unclassified sequences</taxon>
        <taxon>metagenomes</taxon>
        <taxon>ecological metagenomes</taxon>
    </lineage>
</organism>
<sequence length="93" mass="10518">DEAFVEIRNPKEFAYESGFGGPRAESVWKIRMKRLEDLGFIRTKPGLAGDHQYVLLLNPIQVIEKNYEGKPKDIAFNTLLGRLVQIGADDISL</sequence>